<organism evidence="1 2">
    <name type="scientific">Lepeophtheirus salmonis</name>
    <name type="common">Salmon louse</name>
    <name type="synonym">Caligus salmonis</name>
    <dbReference type="NCBI Taxonomy" id="72036"/>
    <lineage>
        <taxon>Eukaryota</taxon>
        <taxon>Metazoa</taxon>
        <taxon>Ecdysozoa</taxon>
        <taxon>Arthropoda</taxon>
        <taxon>Crustacea</taxon>
        <taxon>Multicrustacea</taxon>
        <taxon>Hexanauplia</taxon>
        <taxon>Copepoda</taxon>
        <taxon>Siphonostomatoida</taxon>
        <taxon>Caligidae</taxon>
        <taxon>Lepeophtheirus</taxon>
    </lineage>
</organism>
<evidence type="ECO:0000313" key="2">
    <source>
        <dbReference type="Proteomes" id="UP000675881"/>
    </source>
</evidence>
<protein>
    <submittedName>
        <fullName evidence="1">USP36_42</fullName>
        <ecNumber evidence="1">3.4.19.12</ecNumber>
    </submittedName>
</protein>
<accession>A0A7R8H3D4</accession>
<dbReference type="EMBL" id="HG994593">
    <property type="protein sequence ID" value="CAF2840769.1"/>
    <property type="molecule type" value="Genomic_DNA"/>
</dbReference>
<reference evidence="1" key="1">
    <citation type="submission" date="2021-02" db="EMBL/GenBank/DDBJ databases">
        <authorList>
            <person name="Bekaert M."/>
        </authorList>
    </citation>
    <scope>NUCLEOTIDE SEQUENCE</scope>
    <source>
        <strain evidence="1">IoA-00</strain>
    </source>
</reference>
<keyword evidence="2" id="KW-1185">Reference proteome</keyword>
<dbReference type="Proteomes" id="UP000675881">
    <property type="component" value="Chromosome 14"/>
</dbReference>
<proteinExistence type="predicted"/>
<sequence>MGDKNEWKMDMDIHVLKPFHFTRIENMSLIISFTNFSDLYGDFSSKYIGEITDIVTSWSDEDDVEDPFFVLKDTTGESHYLKVEMSEPKKDSWKEGNDFMNEDGHFFGLSLCPQYWGEHKFFLPFSLPKSEDIIRLILNPEENICWNFQCDKNRKSITSSRKETVHCQICKVVVYCSGRCLSIDATRGGHSYICKTGKLSALSKSLKKVFSNVKASTLQQYTTNVVP</sequence>
<keyword evidence="1" id="KW-0378">Hydrolase</keyword>
<name>A0A7R8H3D4_LEPSM</name>
<dbReference type="GO" id="GO:0004843">
    <property type="term" value="F:cysteine-type deubiquitinase activity"/>
    <property type="evidence" value="ECO:0007669"/>
    <property type="project" value="UniProtKB-EC"/>
</dbReference>
<gene>
    <name evidence="1" type="ORF">LSAA_5479</name>
</gene>
<dbReference type="AlphaFoldDB" id="A0A7R8H3D4"/>
<evidence type="ECO:0000313" key="1">
    <source>
        <dbReference type="EMBL" id="CAF2840769.1"/>
    </source>
</evidence>
<dbReference type="EC" id="3.4.19.12" evidence="1"/>
<dbReference type="SUPFAM" id="SSF144232">
    <property type="entry name" value="HIT/MYND zinc finger-like"/>
    <property type="match status" value="1"/>
</dbReference>